<dbReference type="InterPro" id="IPR001433">
    <property type="entry name" value="OxRdtase_FAD/NAD-bd"/>
</dbReference>
<dbReference type="PRINTS" id="PR00406">
    <property type="entry name" value="CYTB5RDTASE"/>
</dbReference>
<dbReference type="InterPro" id="IPR001709">
    <property type="entry name" value="Flavoprot_Pyr_Nucl_cyt_Rdtase"/>
</dbReference>
<evidence type="ECO:0000259" key="9">
    <source>
        <dbReference type="PROSITE" id="PS51085"/>
    </source>
</evidence>
<evidence type="ECO:0000256" key="5">
    <source>
        <dbReference type="ARBA" id="ARBA00022827"/>
    </source>
</evidence>
<protein>
    <submittedName>
        <fullName evidence="11">Ring-1,2-phenylacetyl-CoA epoxidase subunit PaaE</fullName>
    </submittedName>
</protein>
<dbReference type="Gene3D" id="2.40.30.10">
    <property type="entry name" value="Translation factors"/>
    <property type="match status" value="1"/>
</dbReference>
<dbReference type="InterPro" id="IPR008333">
    <property type="entry name" value="Cbr1-like_FAD-bd_dom"/>
</dbReference>
<dbReference type="PRINTS" id="PR00371">
    <property type="entry name" value="FPNCR"/>
</dbReference>
<dbReference type="GO" id="GO:0016491">
    <property type="term" value="F:oxidoreductase activity"/>
    <property type="evidence" value="ECO:0007669"/>
    <property type="project" value="UniProtKB-KW"/>
</dbReference>
<dbReference type="OrthoDB" id="9789468at2"/>
<dbReference type="PANTHER" id="PTHR47354">
    <property type="entry name" value="NADH OXIDOREDUCTASE HCR"/>
    <property type="match status" value="1"/>
</dbReference>
<comment type="cofactor">
    <cofactor evidence="1">
        <name>FAD</name>
        <dbReference type="ChEBI" id="CHEBI:57692"/>
    </cofactor>
</comment>
<evidence type="ECO:0000256" key="6">
    <source>
        <dbReference type="ARBA" id="ARBA00023002"/>
    </source>
</evidence>
<feature type="domain" description="FAD-binding FR-type" evidence="10">
    <location>
        <begin position="2"/>
        <end position="106"/>
    </location>
</feature>
<dbReference type="Pfam" id="PF00111">
    <property type="entry name" value="Fer2"/>
    <property type="match status" value="1"/>
</dbReference>
<proteinExistence type="predicted"/>
<evidence type="ECO:0000256" key="1">
    <source>
        <dbReference type="ARBA" id="ARBA00001974"/>
    </source>
</evidence>
<dbReference type="InterPro" id="IPR001041">
    <property type="entry name" value="2Fe-2S_ferredoxin-type"/>
</dbReference>
<feature type="domain" description="2Fe-2S ferredoxin-type" evidence="9">
    <location>
        <begin position="269"/>
        <end position="359"/>
    </location>
</feature>
<dbReference type="PROSITE" id="PS51085">
    <property type="entry name" value="2FE2S_FER_2"/>
    <property type="match status" value="1"/>
</dbReference>
<evidence type="ECO:0000256" key="2">
    <source>
        <dbReference type="ARBA" id="ARBA00022630"/>
    </source>
</evidence>
<dbReference type="Pfam" id="PF00175">
    <property type="entry name" value="NAD_binding_1"/>
    <property type="match status" value="1"/>
</dbReference>
<evidence type="ECO:0000256" key="7">
    <source>
        <dbReference type="ARBA" id="ARBA00023004"/>
    </source>
</evidence>
<dbReference type="InterPro" id="IPR039261">
    <property type="entry name" value="FNR_nucleotide-bd"/>
</dbReference>
<dbReference type="PROSITE" id="PS51384">
    <property type="entry name" value="FAD_FR"/>
    <property type="match status" value="1"/>
</dbReference>
<keyword evidence="3" id="KW-0001">2Fe-2S</keyword>
<dbReference type="PROSITE" id="PS00197">
    <property type="entry name" value="2FE2S_FER_1"/>
    <property type="match status" value="1"/>
</dbReference>
<dbReference type="SUPFAM" id="SSF54292">
    <property type="entry name" value="2Fe-2S ferredoxin-like"/>
    <property type="match status" value="1"/>
</dbReference>
<dbReference type="InterPro" id="IPR050415">
    <property type="entry name" value="MRET"/>
</dbReference>
<dbReference type="GO" id="GO:0046872">
    <property type="term" value="F:metal ion binding"/>
    <property type="evidence" value="ECO:0007669"/>
    <property type="project" value="UniProtKB-KW"/>
</dbReference>
<organism evidence="11 12">
    <name type="scientific">Hymenobacter psychrotolerans DSM 18569</name>
    <dbReference type="NCBI Taxonomy" id="1121959"/>
    <lineage>
        <taxon>Bacteria</taxon>
        <taxon>Pseudomonadati</taxon>
        <taxon>Bacteroidota</taxon>
        <taxon>Cytophagia</taxon>
        <taxon>Cytophagales</taxon>
        <taxon>Hymenobacteraceae</taxon>
        <taxon>Hymenobacter</taxon>
    </lineage>
</organism>
<dbReference type="STRING" id="1121959.SAMN02746009_00427"/>
<dbReference type="SUPFAM" id="SSF52343">
    <property type="entry name" value="Ferredoxin reductase-like, C-terminal NADP-linked domain"/>
    <property type="match status" value="1"/>
</dbReference>
<evidence type="ECO:0000256" key="4">
    <source>
        <dbReference type="ARBA" id="ARBA00022723"/>
    </source>
</evidence>
<evidence type="ECO:0000256" key="3">
    <source>
        <dbReference type="ARBA" id="ARBA00022714"/>
    </source>
</evidence>
<dbReference type="Gene3D" id="3.40.50.80">
    <property type="entry name" value="Nucleotide-binding domain of ferredoxin-NADP reductase (FNR) module"/>
    <property type="match status" value="1"/>
</dbReference>
<dbReference type="PANTHER" id="PTHR47354:SF8">
    <property type="entry name" value="1,2-PHENYLACETYL-COA EPOXIDASE, SUBUNIT E"/>
    <property type="match status" value="1"/>
</dbReference>
<dbReference type="InterPro" id="IPR036010">
    <property type="entry name" value="2Fe-2S_ferredoxin-like_sf"/>
</dbReference>
<dbReference type="CDD" id="cd06214">
    <property type="entry name" value="PA_degradation_oxidoreductase_like"/>
    <property type="match status" value="1"/>
</dbReference>
<keyword evidence="5" id="KW-0274">FAD</keyword>
<keyword evidence="7" id="KW-0408">Iron</keyword>
<keyword evidence="2" id="KW-0285">Flavoprotein</keyword>
<dbReference type="Proteomes" id="UP000183947">
    <property type="component" value="Unassembled WGS sequence"/>
</dbReference>
<dbReference type="InterPro" id="IPR012675">
    <property type="entry name" value="Beta-grasp_dom_sf"/>
</dbReference>
<dbReference type="AlphaFoldDB" id="A0A1M6Q2G6"/>
<dbReference type="GO" id="GO:0050660">
    <property type="term" value="F:flavin adenine dinucleotide binding"/>
    <property type="evidence" value="ECO:0007669"/>
    <property type="project" value="TreeGrafter"/>
</dbReference>
<sequence>MSRFHKVKIKSIVRETPDCVSVSLDVPADLRETFKFTQGQYLTFRRDHDGEELRRSYSICSSPLDNEWRVAIKKVPEGRFSSLAVETLRVGEELEVMPPMGHFYTDLHPEHQKLYVLFAAGSGITPVMSIIKTVLLTEPNSQVYLIYGNRGRNSIIFKEEIEALKNKFVDRLSVYHILSREQGDTDLLFGRINAEKARLFLQKIVPAREIDEAFICGPEEMINDVKDVLAEAGVAPEKIHFEMFASAGSAQRAAARQAQRPAGEDDKHSQVTVQLEGTKRVLEMSYYGDTILDALLETGADAPYSCKNGMCSTCRCRVTEGTVEMDVNYSLSDTEVAKGYVLSCQARPTSEKVVVDFDQ</sequence>
<gene>
    <name evidence="11" type="ORF">SAMN02746009_00427</name>
</gene>
<accession>A0A1M6Q2G6</accession>
<keyword evidence="8" id="KW-0411">Iron-sulfur</keyword>
<dbReference type="NCBIfam" id="TIGR02160">
    <property type="entry name" value="PA_CoA_Oxy5"/>
    <property type="match status" value="1"/>
</dbReference>
<evidence type="ECO:0000256" key="8">
    <source>
        <dbReference type="ARBA" id="ARBA00023014"/>
    </source>
</evidence>
<dbReference type="InterPro" id="IPR006058">
    <property type="entry name" value="2Fe2S_fd_BS"/>
</dbReference>
<dbReference type="SUPFAM" id="SSF63380">
    <property type="entry name" value="Riboflavin synthase domain-like"/>
    <property type="match status" value="1"/>
</dbReference>
<dbReference type="EMBL" id="FRAS01000001">
    <property type="protein sequence ID" value="SHK14321.1"/>
    <property type="molecule type" value="Genomic_DNA"/>
</dbReference>
<dbReference type="Gene3D" id="3.10.20.30">
    <property type="match status" value="1"/>
</dbReference>
<reference evidence="12" key="1">
    <citation type="submission" date="2016-11" db="EMBL/GenBank/DDBJ databases">
        <authorList>
            <person name="Varghese N."/>
            <person name="Submissions S."/>
        </authorList>
    </citation>
    <scope>NUCLEOTIDE SEQUENCE [LARGE SCALE GENOMIC DNA]</scope>
    <source>
        <strain evidence="12">DSM 18569</strain>
    </source>
</reference>
<dbReference type="RefSeq" id="WP_073281023.1">
    <property type="nucleotide sequence ID" value="NZ_FRAS01000001.1"/>
</dbReference>
<dbReference type="InterPro" id="IPR017927">
    <property type="entry name" value="FAD-bd_FR_type"/>
</dbReference>
<keyword evidence="4" id="KW-0479">Metal-binding</keyword>
<dbReference type="InterPro" id="IPR017938">
    <property type="entry name" value="Riboflavin_synthase-like_b-brl"/>
</dbReference>
<dbReference type="GO" id="GO:0010124">
    <property type="term" value="P:phenylacetate catabolic process"/>
    <property type="evidence" value="ECO:0007669"/>
    <property type="project" value="InterPro"/>
</dbReference>
<name>A0A1M6Q2G6_9BACT</name>
<dbReference type="InterPro" id="IPR011884">
    <property type="entry name" value="PaaE"/>
</dbReference>
<dbReference type="CDD" id="cd00207">
    <property type="entry name" value="fer2"/>
    <property type="match status" value="1"/>
</dbReference>
<keyword evidence="12" id="KW-1185">Reference proteome</keyword>
<evidence type="ECO:0000313" key="11">
    <source>
        <dbReference type="EMBL" id="SHK14321.1"/>
    </source>
</evidence>
<evidence type="ECO:0000313" key="12">
    <source>
        <dbReference type="Proteomes" id="UP000183947"/>
    </source>
</evidence>
<keyword evidence="6" id="KW-0560">Oxidoreductase</keyword>
<evidence type="ECO:0000259" key="10">
    <source>
        <dbReference type="PROSITE" id="PS51384"/>
    </source>
</evidence>
<dbReference type="Pfam" id="PF00970">
    <property type="entry name" value="FAD_binding_6"/>
    <property type="match status" value="1"/>
</dbReference>
<dbReference type="GO" id="GO:0051537">
    <property type="term" value="F:2 iron, 2 sulfur cluster binding"/>
    <property type="evidence" value="ECO:0007669"/>
    <property type="project" value="UniProtKB-KW"/>
</dbReference>